<feature type="transmembrane region" description="Helical" evidence="1">
    <location>
        <begin position="73"/>
        <end position="91"/>
    </location>
</feature>
<dbReference type="InterPro" id="IPR029787">
    <property type="entry name" value="Nucleotide_cyclase"/>
</dbReference>
<keyword evidence="1" id="KW-0472">Membrane</keyword>
<feature type="transmembrane region" description="Helical" evidence="1">
    <location>
        <begin position="139"/>
        <end position="160"/>
    </location>
</feature>
<dbReference type="RefSeq" id="WP_176621787.1">
    <property type="nucleotide sequence ID" value="NZ_JABXXQ010000010.1"/>
</dbReference>
<evidence type="ECO:0000259" key="2">
    <source>
        <dbReference type="PROSITE" id="PS50883"/>
    </source>
</evidence>
<dbReference type="Proteomes" id="UP000565205">
    <property type="component" value="Unassembled WGS sequence"/>
</dbReference>
<dbReference type="AlphaFoldDB" id="A0A839UQA0"/>
<keyword evidence="1" id="KW-1133">Transmembrane helix</keyword>
<organism evidence="4 6">
    <name type="scientific">Endobacter medicaginis</name>
    <dbReference type="NCBI Taxonomy" id="1181271"/>
    <lineage>
        <taxon>Bacteria</taxon>
        <taxon>Pseudomonadati</taxon>
        <taxon>Pseudomonadota</taxon>
        <taxon>Alphaproteobacteria</taxon>
        <taxon>Acetobacterales</taxon>
        <taxon>Acetobacteraceae</taxon>
        <taxon>Endobacter</taxon>
    </lineage>
</organism>
<feature type="transmembrane region" description="Helical" evidence="1">
    <location>
        <begin position="194"/>
        <end position="213"/>
    </location>
</feature>
<accession>A0A839UQA0</accession>
<evidence type="ECO:0000313" key="7">
    <source>
        <dbReference type="Proteomes" id="UP000565205"/>
    </source>
</evidence>
<dbReference type="PANTHER" id="PTHR33121">
    <property type="entry name" value="CYCLIC DI-GMP PHOSPHODIESTERASE PDEF"/>
    <property type="match status" value="1"/>
</dbReference>
<dbReference type="InterPro" id="IPR001633">
    <property type="entry name" value="EAL_dom"/>
</dbReference>
<comment type="caution">
    <text evidence="4">The sequence shown here is derived from an EMBL/GenBank/DDBJ whole genome shotgun (WGS) entry which is preliminary data.</text>
</comment>
<keyword evidence="6" id="KW-1185">Reference proteome</keyword>
<keyword evidence="1" id="KW-0812">Transmembrane</keyword>
<dbReference type="InterPro" id="IPR035919">
    <property type="entry name" value="EAL_sf"/>
</dbReference>
<dbReference type="SUPFAM" id="SSF141868">
    <property type="entry name" value="EAL domain-like"/>
    <property type="match status" value="1"/>
</dbReference>
<evidence type="ECO:0000313" key="4">
    <source>
        <dbReference type="EMBL" id="MBB3172368.1"/>
    </source>
</evidence>
<dbReference type="Gene3D" id="3.20.20.450">
    <property type="entry name" value="EAL domain"/>
    <property type="match status" value="1"/>
</dbReference>
<gene>
    <name evidence="4" type="ORF">FHR90_000174</name>
    <name evidence="5" type="ORF">HUK83_01675</name>
</gene>
<dbReference type="InterPro" id="IPR050706">
    <property type="entry name" value="Cyclic-di-GMP_PDE-like"/>
</dbReference>
<dbReference type="EMBL" id="JACHXV010000001">
    <property type="protein sequence ID" value="MBB3172368.1"/>
    <property type="molecule type" value="Genomic_DNA"/>
</dbReference>
<protein>
    <submittedName>
        <fullName evidence="4">Diguanylate cyclase (GGDEF)-like protein</fullName>
    </submittedName>
    <submittedName>
        <fullName evidence="5">GGDEF domain-containing protein</fullName>
    </submittedName>
</protein>
<dbReference type="SMART" id="SM00052">
    <property type="entry name" value="EAL"/>
    <property type="match status" value="1"/>
</dbReference>
<reference evidence="5 7" key="1">
    <citation type="submission" date="2020-06" db="EMBL/GenBank/DDBJ databases">
        <title>Description of novel acetic acid bacteria.</title>
        <authorList>
            <person name="Sombolestani A."/>
        </authorList>
    </citation>
    <scope>NUCLEOTIDE SEQUENCE [LARGE SCALE GENOMIC DNA]</scope>
    <source>
        <strain evidence="5 7">LMG 26838</strain>
    </source>
</reference>
<dbReference type="PROSITE" id="PS50887">
    <property type="entry name" value="GGDEF"/>
    <property type="match status" value="1"/>
</dbReference>
<feature type="domain" description="EAL" evidence="2">
    <location>
        <begin position="436"/>
        <end position="689"/>
    </location>
</feature>
<evidence type="ECO:0000313" key="5">
    <source>
        <dbReference type="EMBL" id="NVN29056.1"/>
    </source>
</evidence>
<dbReference type="GO" id="GO:0071111">
    <property type="term" value="F:cyclic-guanylate-specific phosphodiesterase activity"/>
    <property type="evidence" value="ECO:0007669"/>
    <property type="project" value="InterPro"/>
</dbReference>
<sequence>MSIGQRALASPPAPPAVAGSLPFNPPAATSSLAQHDWWTGLGLIVLGATIGVIACATFRVFEARNRPNAALRGWLTVWSVSAIICAVCRVGTTLPGIRPDGLLLLRIGQAGVGLLVGSGAMLARLLIEPPTAPSPVRRPATVLAMTAPLLGIAAACGALLPRDSAAIALNLLLLLGAGWTLWIGAVALWHSDSILRLCVIGWLPLIAVLGLDTRADSMPSLIQRTGLGLSLALAFQAIMFWVAALRRPFATPHHDGLAEARPAAPVELSLPSQRNSHVDALTGLMTRSAYMEALEDAPVGASLFVIDIDHLREINNSFGHRHGDALLLHLAHRLHQEVTAALAIARSAGDSFAIIAAPDQEATIAARLDALQGEPWNCAGRVLSLSVSIGQARRRPGHLPEEFRHQAEQALDESRRLGRGRRVCYSDALAIRHDREAEYLAEIPHAIARHELELFYQPIVDLRDGRILAEEALLRWRHPIRGLLTPASFQTLLNHHAWGPIVQDQVLSLALDHLARTHDVPGYLSVNFTGPQLRGASTARHILRRLEARDIPFHRLCVEVTESVALDLGIAEVIEALELLHTAGVRVALDDFGTGYASLQHLRLFPIDVIKIDRSFVCTTVHSENDADKIAHSIVSLGQSLDKLVIAEGVETDEQRRRLIEFGCRTGQGYLFSRPLLESELPPRGTRLPFLRDEPTSPQARRAAMIAASKS</sequence>
<feature type="transmembrane region" description="Helical" evidence="1">
    <location>
        <begin position="167"/>
        <end position="188"/>
    </location>
</feature>
<name>A0A839UQA0_9PROT</name>
<reference evidence="4 6" key="2">
    <citation type="submission" date="2020-08" db="EMBL/GenBank/DDBJ databases">
        <title>Genomic Encyclopedia of Type Strains, Phase III (KMG-III): the genomes of soil and plant-associated and newly described type strains.</title>
        <authorList>
            <person name="Whitman W."/>
        </authorList>
    </citation>
    <scope>NUCLEOTIDE SEQUENCE [LARGE SCALE GENOMIC DNA]</scope>
    <source>
        <strain evidence="4 6">CECT 8088</strain>
    </source>
</reference>
<dbReference type="PANTHER" id="PTHR33121:SF79">
    <property type="entry name" value="CYCLIC DI-GMP PHOSPHODIESTERASE PDED-RELATED"/>
    <property type="match status" value="1"/>
</dbReference>
<evidence type="ECO:0000313" key="6">
    <source>
        <dbReference type="Proteomes" id="UP000557688"/>
    </source>
</evidence>
<dbReference type="Pfam" id="PF00563">
    <property type="entry name" value="EAL"/>
    <property type="match status" value="1"/>
</dbReference>
<dbReference type="CDD" id="cd01948">
    <property type="entry name" value="EAL"/>
    <property type="match status" value="1"/>
</dbReference>
<feature type="transmembrane region" description="Helical" evidence="1">
    <location>
        <begin position="37"/>
        <end position="61"/>
    </location>
</feature>
<dbReference type="Pfam" id="PF00990">
    <property type="entry name" value="GGDEF"/>
    <property type="match status" value="1"/>
</dbReference>
<dbReference type="Gene3D" id="3.30.70.270">
    <property type="match status" value="1"/>
</dbReference>
<evidence type="ECO:0000259" key="3">
    <source>
        <dbReference type="PROSITE" id="PS50887"/>
    </source>
</evidence>
<dbReference type="SUPFAM" id="SSF55073">
    <property type="entry name" value="Nucleotide cyclase"/>
    <property type="match status" value="1"/>
</dbReference>
<dbReference type="SMART" id="SM00267">
    <property type="entry name" value="GGDEF"/>
    <property type="match status" value="1"/>
</dbReference>
<dbReference type="EMBL" id="JABXXQ010000010">
    <property type="protein sequence ID" value="NVN29056.1"/>
    <property type="molecule type" value="Genomic_DNA"/>
</dbReference>
<dbReference type="PROSITE" id="PS50883">
    <property type="entry name" value="EAL"/>
    <property type="match status" value="1"/>
</dbReference>
<dbReference type="NCBIfam" id="TIGR00254">
    <property type="entry name" value="GGDEF"/>
    <property type="match status" value="1"/>
</dbReference>
<evidence type="ECO:0000256" key="1">
    <source>
        <dbReference type="SAM" id="Phobius"/>
    </source>
</evidence>
<dbReference type="InterPro" id="IPR000160">
    <property type="entry name" value="GGDEF_dom"/>
</dbReference>
<dbReference type="InterPro" id="IPR043128">
    <property type="entry name" value="Rev_trsase/Diguanyl_cyclase"/>
</dbReference>
<feature type="domain" description="GGDEF" evidence="3">
    <location>
        <begin position="299"/>
        <end position="427"/>
    </location>
</feature>
<feature type="transmembrane region" description="Helical" evidence="1">
    <location>
        <begin position="225"/>
        <end position="244"/>
    </location>
</feature>
<proteinExistence type="predicted"/>
<feature type="transmembrane region" description="Helical" evidence="1">
    <location>
        <begin position="103"/>
        <end position="127"/>
    </location>
</feature>
<dbReference type="Proteomes" id="UP000557688">
    <property type="component" value="Unassembled WGS sequence"/>
</dbReference>